<proteinExistence type="predicted"/>
<sequence>MRRPGGLTFAEDPVRDARSARILWHASLDPGILDVDVEPADPAHPESLIVARLAPWLTCVPGRVAGEHAVLSNGDHRIRLDVLSGNLSGQEAVMLSFRISGIAGAERRLVPLRQLVSLHRHGRFGRSLFPAEPRMKRWLTTLRVHDAIVSGASHQDIGIAFYGTERVASGWDTGSDSLRSRVRRLASEAARMTAGGWRRLMRGGG</sequence>
<dbReference type="Proteomes" id="UP000094626">
    <property type="component" value="Chromosome"/>
</dbReference>
<evidence type="ECO:0000259" key="1">
    <source>
        <dbReference type="Pfam" id="PF10074"/>
    </source>
</evidence>
<dbReference type="InterPro" id="IPR018754">
    <property type="entry name" value="RovC-like_DNA-bd"/>
</dbReference>
<reference evidence="3" key="1">
    <citation type="journal article" date="2017" name="J. Biotechnol.">
        <title>Complete genome sequence of Novosphingobium resinovorum SA1, a versatile xenobiotic-degrading bacterium capable of utilizing sulfanilic acid.</title>
        <authorList>
            <person name="Hegedus B."/>
            <person name="Kos P.B."/>
            <person name="Balint B."/>
            <person name="Maroti G."/>
            <person name="Gan H.M."/>
            <person name="Perei K."/>
            <person name="Rakhely G."/>
        </authorList>
    </citation>
    <scope>NUCLEOTIDE SEQUENCE [LARGE SCALE GENOMIC DNA]</scope>
    <source>
        <strain evidence="3">SA1</strain>
    </source>
</reference>
<dbReference type="Pfam" id="PF10074">
    <property type="entry name" value="RovC_DNA-bd"/>
    <property type="match status" value="1"/>
</dbReference>
<dbReference type="AlphaFoldDB" id="A0A1D8A2M5"/>
<keyword evidence="3" id="KW-1185">Reference proteome</keyword>
<evidence type="ECO:0000313" key="3">
    <source>
        <dbReference type="Proteomes" id="UP000094626"/>
    </source>
</evidence>
<accession>A0A1D8A2M5</accession>
<organism evidence="2 3">
    <name type="scientific">Novosphingobium resinovorum</name>
    <dbReference type="NCBI Taxonomy" id="158500"/>
    <lineage>
        <taxon>Bacteria</taxon>
        <taxon>Pseudomonadati</taxon>
        <taxon>Pseudomonadota</taxon>
        <taxon>Alphaproteobacteria</taxon>
        <taxon>Sphingomonadales</taxon>
        <taxon>Sphingomonadaceae</taxon>
        <taxon>Novosphingobium</taxon>
    </lineage>
</organism>
<gene>
    <name evidence="2" type="ORF">BES08_06225</name>
</gene>
<feature type="domain" description="T6SS Transcription factor RovC-like DNA binding" evidence="1">
    <location>
        <begin position="115"/>
        <end position="202"/>
    </location>
</feature>
<protein>
    <recommendedName>
        <fullName evidence="1">T6SS Transcription factor RovC-like DNA binding domain-containing protein</fullName>
    </recommendedName>
</protein>
<dbReference type="EMBL" id="CP017075">
    <property type="protein sequence ID" value="AOR76391.1"/>
    <property type="molecule type" value="Genomic_DNA"/>
</dbReference>
<dbReference type="KEGG" id="nre:BES08_06225"/>
<evidence type="ECO:0000313" key="2">
    <source>
        <dbReference type="EMBL" id="AOR76391.1"/>
    </source>
</evidence>
<name>A0A1D8A2M5_9SPHN</name>
<dbReference type="RefSeq" id="WP_069707846.1">
    <property type="nucleotide sequence ID" value="NZ_CP017075.1"/>
</dbReference>
<dbReference type="OrthoDB" id="9800831at2"/>